<keyword evidence="5" id="KW-1185">Reference proteome</keyword>
<evidence type="ECO:0000256" key="1">
    <source>
        <dbReference type="PROSITE-ProRule" id="PRU00169"/>
    </source>
</evidence>
<dbReference type="InterPro" id="IPR011006">
    <property type="entry name" value="CheY-like_superfamily"/>
</dbReference>
<proteinExistence type="predicted"/>
<dbReference type="InterPro" id="IPR003607">
    <property type="entry name" value="HD/PDEase_dom"/>
</dbReference>
<organism evidence="4 5">
    <name type="scientific">Desulfuromonas versatilis</name>
    <dbReference type="NCBI Taxonomy" id="2802975"/>
    <lineage>
        <taxon>Bacteria</taxon>
        <taxon>Pseudomonadati</taxon>
        <taxon>Thermodesulfobacteriota</taxon>
        <taxon>Desulfuromonadia</taxon>
        <taxon>Desulfuromonadales</taxon>
        <taxon>Desulfuromonadaceae</taxon>
        <taxon>Desulfuromonas</taxon>
    </lineage>
</organism>
<gene>
    <name evidence="4" type="ORF">DESUT3_01880</name>
</gene>
<dbReference type="Gene3D" id="3.40.50.2300">
    <property type="match status" value="1"/>
</dbReference>
<reference evidence="4 5" key="2">
    <citation type="journal article" date="2021" name="Int. J. Syst. Evol. Microbiol.">
        <title>Isolation and Polyphasic Characterization of Desulfuromonas versatilis sp. Nov., an Electrogenic Bacteria Capable of Versatile Metabolism Isolated from a Graphene Oxide-Reducing Enrichment Culture.</title>
        <authorList>
            <person name="Xie L."/>
            <person name="Yoshida N."/>
            <person name="Ishii S."/>
            <person name="Meng L."/>
        </authorList>
    </citation>
    <scope>NUCLEOTIDE SEQUENCE [LARGE SCALE GENOMIC DNA]</scope>
    <source>
        <strain evidence="4 5">NIT-T3</strain>
    </source>
</reference>
<sequence>MLEENAAARGKIIVVDDDPYVLSSTVRILQEFGFSPCPFSNGHEALERFRDEDADAVLSDIKMPKITGIELLDRIRALDPEMPVILVTGYAELDTAIAAIQKGAFDFILKPYEPLYLVNALEKAIKLKRLNQLEKNYKAELERTVEQRTRDLGIALNRLEGMSREVIERLAAAAELRDDDTGRHNARIGKYAGAIARALQMPEEFVETITLASTMHDVGKIGIPDAILLKRGPLTEVEFKIVKAHTSIGHELLDGSQHPLLQMAASIAHTHHERWDGTGYPGGLKAEQIPIEGRIVILADQYDALRNKRVYKPAFDHETTFRIIIQGDGRTRPEHFDPQVLEAFIRVSPQLNEIFSALDDDRGESPLTGRLLYTGGAG</sequence>
<evidence type="ECO:0000259" key="2">
    <source>
        <dbReference type="PROSITE" id="PS50110"/>
    </source>
</evidence>
<dbReference type="Pfam" id="PF00072">
    <property type="entry name" value="Response_reg"/>
    <property type="match status" value="1"/>
</dbReference>
<dbReference type="SMART" id="SM00471">
    <property type="entry name" value="HDc"/>
    <property type="match status" value="1"/>
</dbReference>
<dbReference type="PANTHER" id="PTHR45228:SF8">
    <property type="entry name" value="TWO-COMPONENT RESPONSE REGULATOR-RELATED"/>
    <property type="match status" value="1"/>
</dbReference>
<reference evidence="4 5" key="1">
    <citation type="journal article" date="2016" name="C (Basel)">
        <title>Selective Growth of and Electricity Production by Marine Exoelectrogenic Bacteria in Self-Aggregated Hydrogel of Microbially Reduced Graphene Oxide.</title>
        <authorList>
            <person name="Yoshida N."/>
            <person name="Goto Y."/>
            <person name="Miyata Y."/>
        </authorList>
    </citation>
    <scope>NUCLEOTIDE SEQUENCE [LARGE SCALE GENOMIC DNA]</scope>
    <source>
        <strain evidence="4 5">NIT-T3</strain>
    </source>
</reference>
<dbReference type="Proteomes" id="UP001319827">
    <property type="component" value="Chromosome"/>
</dbReference>
<protein>
    <submittedName>
        <fullName evidence="4">Two-component system response regulator</fullName>
    </submittedName>
</protein>
<dbReference type="InterPro" id="IPR001789">
    <property type="entry name" value="Sig_transdc_resp-reg_receiver"/>
</dbReference>
<name>A0ABN6DSE2_9BACT</name>
<dbReference type="SUPFAM" id="SSF52172">
    <property type="entry name" value="CheY-like"/>
    <property type="match status" value="1"/>
</dbReference>
<evidence type="ECO:0000313" key="4">
    <source>
        <dbReference type="EMBL" id="BCR03119.1"/>
    </source>
</evidence>
<dbReference type="RefSeq" id="WP_221250598.1">
    <property type="nucleotide sequence ID" value="NZ_AP024355.1"/>
</dbReference>
<keyword evidence="1" id="KW-0597">Phosphoprotein</keyword>
<dbReference type="InterPro" id="IPR052020">
    <property type="entry name" value="Cyclic_di-GMP/3'3'-cGAMP_PDE"/>
</dbReference>
<dbReference type="PROSITE" id="PS51832">
    <property type="entry name" value="HD_GYP"/>
    <property type="match status" value="1"/>
</dbReference>
<dbReference type="EMBL" id="AP024355">
    <property type="protein sequence ID" value="BCR03119.1"/>
    <property type="molecule type" value="Genomic_DNA"/>
</dbReference>
<dbReference type="PROSITE" id="PS50110">
    <property type="entry name" value="RESPONSE_REGULATORY"/>
    <property type="match status" value="1"/>
</dbReference>
<accession>A0ABN6DSE2</accession>
<dbReference type="Pfam" id="PF13487">
    <property type="entry name" value="HD_5"/>
    <property type="match status" value="1"/>
</dbReference>
<dbReference type="CDD" id="cd00077">
    <property type="entry name" value="HDc"/>
    <property type="match status" value="1"/>
</dbReference>
<dbReference type="Gene3D" id="1.10.3210.10">
    <property type="entry name" value="Hypothetical protein af1432"/>
    <property type="match status" value="1"/>
</dbReference>
<dbReference type="InterPro" id="IPR037522">
    <property type="entry name" value="HD_GYP_dom"/>
</dbReference>
<feature type="domain" description="Response regulatory" evidence="2">
    <location>
        <begin position="11"/>
        <end position="125"/>
    </location>
</feature>
<evidence type="ECO:0000259" key="3">
    <source>
        <dbReference type="PROSITE" id="PS51832"/>
    </source>
</evidence>
<feature type="domain" description="HD-GYP" evidence="3">
    <location>
        <begin position="159"/>
        <end position="360"/>
    </location>
</feature>
<feature type="modified residue" description="4-aspartylphosphate" evidence="1">
    <location>
        <position position="60"/>
    </location>
</feature>
<dbReference type="SUPFAM" id="SSF109604">
    <property type="entry name" value="HD-domain/PDEase-like"/>
    <property type="match status" value="1"/>
</dbReference>
<dbReference type="SMART" id="SM00448">
    <property type="entry name" value="REC"/>
    <property type="match status" value="1"/>
</dbReference>
<dbReference type="PANTHER" id="PTHR45228">
    <property type="entry name" value="CYCLIC DI-GMP PHOSPHODIESTERASE TM_0186-RELATED"/>
    <property type="match status" value="1"/>
</dbReference>
<evidence type="ECO:0000313" key="5">
    <source>
        <dbReference type="Proteomes" id="UP001319827"/>
    </source>
</evidence>